<reference evidence="6 7" key="1">
    <citation type="submission" date="2014-10" db="EMBL/GenBank/DDBJ databases">
        <title>Whole genome sequence of Francisella endociliophora strain FSC1006, isolated from a laboratory culture of the marine ciliate Euplotes raikovi.</title>
        <authorList>
            <person name="Granberg M."/>
            <person name="Backman S."/>
            <person name="Lundmark E."/>
            <person name="Nilsson E."/>
            <person name="Karlsson E."/>
            <person name="Thelaus J."/>
            <person name="Ohrman C."/>
            <person name="Larkeryd A."/>
            <person name="Stenberg P."/>
        </authorList>
    </citation>
    <scope>NUCLEOTIDE SEQUENCE [LARGE SCALE GENOMIC DNA]</scope>
    <source>
        <strain evidence="6 7">FSC1006</strain>
    </source>
</reference>
<organism evidence="6 7">
    <name type="scientific">Candidatus Francisella endociliophora</name>
    <dbReference type="NCBI Taxonomy" id="653937"/>
    <lineage>
        <taxon>Bacteria</taxon>
        <taxon>Pseudomonadati</taxon>
        <taxon>Pseudomonadota</taxon>
        <taxon>Gammaproteobacteria</taxon>
        <taxon>Thiotrichales</taxon>
        <taxon>Francisellaceae</taxon>
        <taxon>Francisella</taxon>
    </lineage>
</organism>
<dbReference type="PANTHER" id="PTHR39585">
    <property type="entry name" value="FAD ASSEMBLY FACTOR SDHE"/>
    <property type="match status" value="1"/>
</dbReference>
<dbReference type="Gene3D" id="1.10.150.250">
    <property type="entry name" value="Flavinator of succinate dehydrogenase"/>
    <property type="match status" value="1"/>
</dbReference>
<evidence type="ECO:0000256" key="5">
    <source>
        <dbReference type="ARBA" id="ARBA00023186"/>
    </source>
</evidence>
<dbReference type="GO" id="GO:0006105">
    <property type="term" value="P:succinate metabolic process"/>
    <property type="evidence" value="ECO:0007669"/>
    <property type="project" value="TreeGrafter"/>
</dbReference>
<dbReference type="eggNOG" id="COG2938">
    <property type="taxonomic scope" value="Bacteria"/>
</dbReference>
<sequence length="95" mass="11348">MFVKNDDLIFNSVEKIKYSARRGMLELDIILAPYLNNCYMKEDLDAKKLFVEFLTSEDSDLFDWLFKGVTPPKKYQELIKKITSEKKRYNQENLK</sequence>
<evidence type="ECO:0000256" key="1">
    <source>
        <dbReference type="ARBA" id="ARBA00004496"/>
    </source>
</evidence>
<evidence type="ECO:0000256" key="2">
    <source>
        <dbReference type="ARBA" id="ARBA00008571"/>
    </source>
</evidence>
<dbReference type="Pfam" id="PF03937">
    <property type="entry name" value="Sdh5"/>
    <property type="match status" value="1"/>
</dbReference>
<dbReference type="OrthoDB" id="9180899at2"/>
<evidence type="ECO:0000313" key="7">
    <source>
        <dbReference type="Proteomes" id="UP000029672"/>
    </source>
</evidence>
<dbReference type="GO" id="GO:0005737">
    <property type="term" value="C:cytoplasm"/>
    <property type="evidence" value="ECO:0007669"/>
    <property type="project" value="UniProtKB-SubCell"/>
</dbReference>
<keyword evidence="4" id="KW-0963">Cytoplasm</keyword>
<keyword evidence="7" id="KW-1185">Reference proteome</keyword>
<dbReference type="InterPro" id="IPR050531">
    <property type="entry name" value="SdhE_FAD_assembly_factor"/>
</dbReference>
<dbReference type="STRING" id="1547445.LO80_00440"/>
<dbReference type="AlphaFoldDB" id="A0A097ELY8"/>
<proteinExistence type="inferred from homology"/>
<dbReference type="HOGENOM" id="CLU_103054_2_4_6"/>
<evidence type="ECO:0000256" key="4">
    <source>
        <dbReference type="ARBA" id="ARBA00022490"/>
    </source>
</evidence>
<dbReference type="SUPFAM" id="SSF109910">
    <property type="entry name" value="YgfY-like"/>
    <property type="match status" value="1"/>
</dbReference>
<dbReference type="Proteomes" id="UP000029672">
    <property type="component" value="Chromosome"/>
</dbReference>
<protein>
    <recommendedName>
        <fullName evidence="3">FAD assembly factor SdhE</fullName>
    </recommendedName>
</protein>
<keyword evidence="5" id="KW-0143">Chaperone</keyword>
<dbReference type="PANTHER" id="PTHR39585:SF1">
    <property type="entry name" value="FAD ASSEMBLY FACTOR SDHE"/>
    <property type="match status" value="1"/>
</dbReference>
<name>A0A097ELY8_9GAMM</name>
<dbReference type="InterPro" id="IPR005631">
    <property type="entry name" value="SDH"/>
</dbReference>
<comment type="subcellular location">
    <subcellularLocation>
        <location evidence="1">Cytoplasm</location>
    </subcellularLocation>
</comment>
<comment type="similarity">
    <text evidence="2">Belongs to the SdhE FAD assembly factor family.</text>
</comment>
<evidence type="ECO:0000256" key="3">
    <source>
        <dbReference type="ARBA" id="ARBA00019418"/>
    </source>
</evidence>
<evidence type="ECO:0000313" key="6">
    <source>
        <dbReference type="EMBL" id="AIT08589.1"/>
    </source>
</evidence>
<dbReference type="KEGG" id="frf:LO80_00440"/>
<gene>
    <name evidence="6" type="ORF">LO80_00440</name>
</gene>
<dbReference type="InterPro" id="IPR036714">
    <property type="entry name" value="SDH_sf"/>
</dbReference>
<accession>A0A097ELY8</accession>
<dbReference type="RefSeq" id="WP_040007556.1">
    <property type="nucleotide sequence ID" value="NZ_CP009574.1"/>
</dbReference>
<dbReference type="EMBL" id="CP009574">
    <property type="protein sequence ID" value="AIT08589.1"/>
    <property type="molecule type" value="Genomic_DNA"/>
</dbReference>